<gene>
    <name evidence="14" type="ORF">chiPu_0004343</name>
</gene>
<feature type="compositionally biased region" description="Polar residues" evidence="10">
    <location>
        <begin position="269"/>
        <end position="284"/>
    </location>
</feature>
<dbReference type="AlphaFoldDB" id="A0A401S6A9"/>
<dbReference type="STRING" id="137246.A0A401S6A9"/>
<dbReference type="InterPro" id="IPR038359">
    <property type="entry name" value="Connexin_N_sf"/>
</dbReference>
<dbReference type="InterPro" id="IPR017990">
    <property type="entry name" value="Connexin_CS"/>
</dbReference>
<evidence type="ECO:0000256" key="1">
    <source>
        <dbReference type="ARBA" id="ARBA00004610"/>
    </source>
</evidence>
<feature type="transmembrane region" description="Helical" evidence="11">
    <location>
        <begin position="20"/>
        <end position="39"/>
    </location>
</feature>
<feature type="region of interest" description="Disordered" evidence="10">
    <location>
        <begin position="257"/>
        <end position="300"/>
    </location>
</feature>
<evidence type="ECO:0000256" key="9">
    <source>
        <dbReference type="RuleBase" id="RU000630"/>
    </source>
</evidence>
<keyword evidence="3" id="KW-1003">Cell membrane</keyword>
<keyword evidence="8 11" id="KW-0472">Membrane</keyword>
<dbReference type="InterPro" id="IPR000500">
    <property type="entry name" value="Connexin"/>
</dbReference>
<evidence type="ECO:0000256" key="11">
    <source>
        <dbReference type="SAM" id="Phobius"/>
    </source>
</evidence>
<feature type="transmembrane region" description="Helical" evidence="11">
    <location>
        <begin position="137"/>
        <end position="161"/>
    </location>
</feature>
<dbReference type="EMBL" id="BEZZ01000105">
    <property type="protein sequence ID" value="GCC25929.1"/>
    <property type="molecule type" value="Genomic_DNA"/>
</dbReference>
<dbReference type="Gene3D" id="1.20.1440.80">
    <property type="entry name" value="Gap junction channel protein cysteine-rich domain"/>
    <property type="match status" value="1"/>
</dbReference>
<dbReference type="GO" id="GO:0007267">
    <property type="term" value="P:cell-cell signaling"/>
    <property type="evidence" value="ECO:0007669"/>
    <property type="project" value="TreeGrafter"/>
</dbReference>
<dbReference type="GO" id="GO:0005243">
    <property type="term" value="F:gap junction channel activity"/>
    <property type="evidence" value="ECO:0007669"/>
    <property type="project" value="TreeGrafter"/>
</dbReference>
<dbReference type="InterPro" id="IPR019570">
    <property type="entry name" value="Connexin_CCC"/>
</dbReference>
<reference evidence="14 15" key="1">
    <citation type="journal article" date="2018" name="Nat. Ecol. Evol.">
        <title>Shark genomes provide insights into elasmobranch evolution and the origin of vertebrates.</title>
        <authorList>
            <person name="Hara Y"/>
            <person name="Yamaguchi K"/>
            <person name="Onimaru K"/>
            <person name="Kadota M"/>
            <person name="Koyanagi M"/>
            <person name="Keeley SD"/>
            <person name="Tatsumi K"/>
            <person name="Tanaka K"/>
            <person name="Motone F"/>
            <person name="Kageyama Y"/>
            <person name="Nozu R"/>
            <person name="Adachi N"/>
            <person name="Nishimura O"/>
            <person name="Nakagawa R"/>
            <person name="Tanegashima C"/>
            <person name="Kiyatake I"/>
            <person name="Matsumoto R"/>
            <person name="Murakumo K"/>
            <person name="Nishida K"/>
            <person name="Terakita A"/>
            <person name="Kuratani S"/>
            <person name="Sato K"/>
            <person name="Hyodo S Kuraku.S."/>
        </authorList>
    </citation>
    <scope>NUCLEOTIDE SEQUENCE [LARGE SCALE GENOMIC DNA]</scope>
</reference>
<comment type="subunit">
    <text evidence="9">A connexon is composed of a hexamer of connexins.</text>
</comment>
<dbReference type="PRINTS" id="PR00206">
    <property type="entry name" value="CONNEXIN"/>
</dbReference>
<keyword evidence="5 9" id="KW-0303">Gap junction</keyword>
<dbReference type="PROSITE" id="PS00408">
    <property type="entry name" value="CONNEXINS_2"/>
    <property type="match status" value="1"/>
</dbReference>
<comment type="caution">
    <text evidence="14">The sequence shown here is derived from an EMBL/GenBank/DDBJ whole genome shotgun (WGS) entry which is preliminary data.</text>
</comment>
<evidence type="ECO:0000256" key="10">
    <source>
        <dbReference type="SAM" id="MobiDB-lite"/>
    </source>
</evidence>
<sequence length="300" mass="34413">MGDWTFLGRLLDKVQSQSTVIGKIWLTTLFVFRILLLGAGAEKVWGDEQSGFVCNTRQPGCENVCYDKAFPISHIRFWVLQIIFVSTPTLIYLGHALHVIHNEAKQATDEITTTFRKIKKSKYTVAHGKVKIQGILLFSYLLQVFCKILFEVAFIMGQWYLFGFSLSPIYICDRYPCPHRVDCFISRPTEKTIFIIFMLAVSCVSLVLNLSEIIYLIFKGIMFSTRKKYHHHIQPRYVFDTFDKSGVSEAVFPSDSKSDLLKGEKQHNSNDPSSQNKINDSIETSVKKPKDELVKMSKDE</sequence>
<evidence type="ECO:0000256" key="5">
    <source>
        <dbReference type="ARBA" id="ARBA00022868"/>
    </source>
</evidence>
<feature type="domain" description="Connexin cysteine-rich" evidence="13">
    <location>
        <begin position="150"/>
        <end position="216"/>
    </location>
</feature>
<dbReference type="Proteomes" id="UP000287033">
    <property type="component" value="Unassembled WGS sequence"/>
</dbReference>
<keyword evidence="7 11" id="KW-1133">Transmembrane helix</keyword>
<evidence type="ECO:0000313" key="14">
    <source>
        <dbReference type="EMBL" id="GCC25929.1"/>
    </source>
</evidence>
<name>A0A401S6A9_CHIPU</name>
<dbReference type="GO" id="GO:0005922">
    <property type="term" value="C:connexin complex"/>
    <property type="evidence" value="ECO:0007669"/>
    <property type="project" value="InterPro"/>
</dbReference>
<evidence type="ECO:0000256" key="6">
    <source>
        <dbReference type="ARBA" id="ARBA00022949"/>
    </source>
</evidence>
<feature type="compositionally biased region" description="Basic and acidic residues" evidence="10">
    <location>
        <begin position="257"/>
        <end position="268"/>
    </location>
</feature>
<dbReference type="Pfam" id="PF00029">
    <property type="entry name" value="Connexin"/>
    <property type="match status" value="1"/>
</dbReference>
<dbReference type="OMA" id="STRKKYH"/>
<dbReference type="PANTHER" id="PTHR11984:SF105">
    <property type="entry name" value="GAP JUNCTION PROTEIN"/>
    <property type="match status" value="1"/>
</dbReference>
<evidence type="ECO:0000256" key="7">
    <source>
        <dbReference type="ARBA" id="ARBA00022989"/>
    </source>
</evidence>
<keyword evidence="15" id="KW-1185">Reference proteome</keyword>
<dbReference type="InterPro" id="IPR013092">
    <property type="entry name" value="Connexin_N"/>
</dbReference>
<evidence type="ECO:0000256" key="2">
    <source>
        <dbReference type="ARBA" id="ARBA00004651"/>
    </source>
</evidence>
<dbReference type="PANTHER" id="PTHR11984">
    <property type="entry name" value="CONNEXIN"/>
    <property type="match status" value="1"/>
</dbReference>
<evidence type="ECO:0000313" key="15">
    <source>
        <dbReference type="Proteomes" id="UP000287033"/>
    </source>
</evidence>
<evidence type="ECO:0000259" key="12">
    <source>
        <dbReference type="SMART" id="SM00037"/>
    </source>
</evidence>
<feature type="transmembrane region" description="Helical" evidence="11">
    <location>
        <begin position="193"/>
        <end position="218"/>
    </location>
</feature>
<dbReference type="OrthoDB" id="9993956at2759"/>
<dbReference type="SMART" id="SM01089">
    <property type="entry name" value="Connexin_CCC"/>
    <property type="match status" value="1"/>
</dbReference>
<protein>
    <recommendedName>
        <fullName evidence="9">Gap junction protein</fullName>
    </recommendedName>
</protein>
<proteinExistence type="inferred from homology"/>
<feature type="domain" description="Connexin N-terminal" evidence="12">
    <location>
        <begin position="43"/>
        <end position="76"/>
    </location>
</feature>
<organism evidence="14 15">
    <name type="scientific">Chiloscyllium punctatum</name>
    <name type="common">Brownbanded bambooshark</name>
    <name type="synonym">Hemiscyllium punctatum</name>
    <dbReference type="NCBI Taxonomy" id="137246"/>
    <lineage>
        <taxon>Eukaryota</taxon>
        <taxon>Metazoa</taxon>
        <taxon>Chordata</taxon>
        <taxon>Craniata</taxon>
        <taxon>Vertebrata</taxon>
        <taxon>Chondrichthyes</taxon>
        <taxon>Elasmobranchii</taxon>
        <taxon>Galeomorphii</taxon>
        <taxon>Galeoidea</taxon>
        <taxon>Orectolobiformes</taxon>
        <taxon>Hemiscylliidae</taxon>
        <taxon>Chiloscyllium</taxon>
    </lineage>
</organism>
<feature type="compositionally biased region" description="Basic and acidic residues" evidence="10">
    <location>
        <begin position="285"/>
        <end position="300"/>
    </location>
</feature>
<evidence type="ECO:0000256" key="3">
    <source>
        <dbReference type="ARBA" id="ARBA00022475"/>
    </source>
</evidence>
<evidence type="ECO:0000256" key="8">
    <source>
        <dbReference type="ARBA" id="ARBA00023136"/>
    </source>
</evidence>
<evidence type="ECO:0000259" key="13">
    <source>
        <dbReference type="SMART" id="SM01089"/>
    </source>
</evidence>
<comment type="function">
    <text evidence="9">One gap junction consists of a cluster of closely packed pairs of transmembrane channels, the connexons, through which materials of low MW diffuse from one cell to a neighboring cell.</text>
</comment>
<keyword evidence="6" id="KW-0965">Cell junction</keyword>
<comment type="similarity">
    <text evidence="9">Belongs to the connexin family.</text>
</comment>
<dbReference type="SMART" id="SM00037">
    <property type="entry name" value="CNX"/>
    <property type="match status" value="1"/>
</dbReference>
<accession>A0A401S6A9</accession>
<dbReference type="FunFam" id="1.20.1440.80:FF:000001">
    <property type="entry name" value="Gap junction alpha-1"/>
    <property type="match status" value="1"/>
</dbReference>
<dbReference type="PROSITE" id="PS00407">
    <property type="entry name" value="CONNEXINS_1"/>
    <property type="match status" value="1"/>
</dbReference>
<keyword evidence="4 9" id="KW-0812">Transmembrane</keyword>
<comment type="subcellular location">
    <subcellularLocation>
        <location evidence="1">Cell junction</location>
        <location evidence="1">Gap junction</location>
    </subcellularLocation>
    <subcellularLocation>
        <location evidence="2 9">Cell membrane</location>
        <topology evidence="2 9">Multi-pass membrane protein</topology>
    </subcellularLocation>
</comment>
<evidence type="ECO:0000256" key="4">
    <source>
        <dbReference type="ARBA" id="ARBA00022692"/>
    </source>
</evidence>